<reference evidence="1 2" key="1">
    <citation type="submission" date="2018-06" db="EMBL/GenBank/DDBJ databases">
        <title>Freshwater and sediment microbial communities from various areas in North America, analyzing microbe dynamics in response to fracking.</title>
        <authorList>
            <person name="Lamendella R."/>
        </authorList>
    </citation>
    <scope>NUCLEOTIDE SEQUENCE [LARGE SCALE GENOMIC DNA]</scope>
    <source>
        <strain evidence="1 2">97B</strain>
    </source>
</reference>
<comment type="caution">
    <text evidence="1">The sequence shown here is derived from an EMBL/GenBank/DDBJ whole genome shotgun (WGS) entry which is preliminary data.</text>
</comment>
<dbReference type="EMBL" id="QNRJ01000006">
    <property type="protein sequence ID" value="RBP04476.1"/>
    <property type="molecule type" value="Genomic_DNA"/>
</dbReference>
<evidence type="ECO:0000313" key="2">
    <source>
        <dbReference type="Proteomes" id="UP000252118"/>
    </source>
</evidence>
<accession>A0A366ERB5</accession>
<gene>
    <name evidence="1" type="ORF">DET59_106268</name>
</gene>
<organism evidence="1 2">
    <name type="scientific">Rossellomorea aquimaris</name>
    <dbReference type="NCBI Taxonomy" id="189382"/>
    <lineage>
        <taxon>Bacteria</taxon>
        <taxon>Bacillati</taxon>
        <taxon>Bacillota</taxon>
        <taxon>Bacilli</taxon>
        <taxon>Bacillales</taxon>
        <taxon>Bacillaceae</taxon>
        <taxon>Rossellomorea</taxon>
    </lineage>
</organism>
<dbReference type="Proteomes" id="UP000252118">
    <property type="component" value="Unassembled WGS sequence"/>
</dbReference>
<proteinExistence type="predicted"/>
<dbReference type="AlphaFoldDB" id="A0A366ERB5"/>
<name>A0A366ERB5_9BACI</name>
<sequence length="36" mass="4051">MTAKNTREISGGKEERYGKIGPFYAFKSKEGYVLPP</sequence>
<protein>
    <submittedName>
        <fullName evidence="1">Uncharacterized protein</fullName>
    </submittedName>
</protein>
<evidence type="ECO:0000313" key="1">
    <source>
        <dbReference type="EMBL" id="RBP04476.1"/>
    </source>
</evidence>